<gene>
    <name evidence="4" type="ORF">SCHCODRAFT_66219</name>
</gene>
<dbReference type="EMBL" id="GL377303">
    <property type="protein sequence ID" value="EFJ01303.1"/>
    <property type="molecule type" value="Genomic_DNA"/>
</dbReference>
<dbReference type="PROSITE" id="PS00455">
    <property type="entry name" value="AMP_BINDING"/>
    <property type="match status" value="1"/>
</dbReference>
<dbReference type="VEuPathDB" id="FungiDB:SCHCODRAFT_02604831"/>
<evidence type="ECO:0000313" key="4">
    <source>
        <dbReference type="EMBL" id="EFJ01303.1"/>
    </source>
</evidence>
<evidence type="ECO:0000259" key="3">
    <source>
        <dbReference type="Pfam" id="PF13193"/>
    </source>
</evidence>
<dbReference type="InterPro" id="IPR045851">
    <property type="entry name" value="AMP-bd_C_sf"/>
</dbReference>
<dbReference type="InterPro" id="IPR000873">
    <property type="entry name" value="AMP-dep_synth/lig_dom"/>
</dbReference>
<proteinExistence type="inferred from homology"/>
<dbReference type="AlphaFoldDB" id="D8PTE7"/>
<evidence type="ECO:0008006" key="6">
    <source>
        <dbReference type="Google" id="ProtNLM"/>
    </source>
</evidence>
<dbReference type="STRING" id="578458.D8PTE7"/>
<dbReference type="Gene3D" id="3.30.300.30">
    <property type="match status" value="1"/>
</dbReference>
<name>D8PTE7_SCHCM</name>
<dbReference type="InterPro" id="IPR025110">
    <property type="entry name" value="AMP-bd_C"/>
</dbReference>
<accession>D8PTE7</accession>
<dbReference type="Pfam" id="PF00501">
    <property type="entry name" value="AMP-binding"/>
    <property type="match status" value="1"/>
</dbReference>
<keyword evidence="5" id="KW-1185">Reference proteome</keyword>
<dbReference type="Gene3D" id="3.40.50.12780">
    <property type="entry name" value="N-terminal domain of ligase-like"/>
    <property type="match status" value="1"/>
</dbReference>
<dbReference type="Proteomes" id="UP000007431">
    <property type="component" value="Unassembled WGS sequence"/>
</dbReference>
<dbReference type="FunFam" id="3.30.300.30:FF:000007">
    <property type="entry name" value="4-coumarate--CoA ligase 2"/>
    <property type="match status" value="1"/>
</dbReference>
<evidence type="ECO:0000256" key="1">
    <source>
        <dbReference type="ARBA" id="ARBA00006432"/>
    </source>
</evidence>
<dbReference type="PANTHER" id="PTHR24096">
    <property type="entry name" value="LONG-CHAIN-FATTY-ACID--COA LIGASE"/>
    <property type="match status" value="1"/>
</dbReference>
<dbReference type="InterPro" id="IPR020845">
    <property type="entry name" value="AMP-binding_CS"/>
</dbReference>
<organism evidence="5">
    <name type="scientific">Schizophyllum commune (strain H4-8 / FGSC 9210)</name>
    <name type="common">Split gill fungus</name>
    <dbReference type="NCBI Taxonomy" id="578458"/>
    <lineage>
        <taxon>Eukaryota</taxon>
        <taxon>Fungi</taxon>
        <taxon>Dikarya</taxon>
        <taxon>Basidiomycota</taxon>
        <taxon>Agaricomycotina</taxon>
        <taxon>Agaricomycetes</taxon>
        <taxon>Agaricomycetidae</taxon>
        <taxon>Agaricales</taxon>
        <taxon>Schizophyllaceae</taxon>
        <taxon>Schizophyllum</taxon>
    </lineage>
</organism>
<dbReference type="SUPFAM" id="SSF56801">
    <property type="entry name" value="Acetyl-CoA synthetase-like"/>
    <property type="match status" value="1"/>
</dbReference>
<evidence type="ECO:0000259" key="2">
    <source>
        <dbReference type="Pfam" id="PF00501"/>
    </source>
</evidence>
<dbReference type="InParanoid" id="D8PTE7"/>
<comment type="similarity">
    <text evidence="1">Belongs to the ATP-dependent AMP-binding enzyme family.</text>
</comment>
<reference evidence="4 5" key="1">
    <citation type="journal article" date="2010" name="Nat. Biotechnol.">
        <title>Genome sequence of the model mushroom Schizophyllum commune.</title>
        <authorList>
            <person name="Ohm R.A."/>
            <person name="de Jong J.F."/>
            <person name="Lugones L.G."/>
            <person name="Aerts A."/>
            <person name="Kothe E."/>
            <person name="Stajich J.E."/>
            <person name="de Vries R.P."/>
            <person name="Record E."/>
            <person name="Levasseur A."/>
            <person name="Baker S.E."/>
            <person name="Bartholomew K.A."/>
            <person name="Coutinho P.M."/>
            <person name="Erdmann S."/>
            <person name="Fowler T.J."/>
            <person name="Gathman A.C."/>
            <person name="Lombard V."/>
            <person name="Henrissat B."/>
            <person name="Knabe N."/>
            <person name="Kuees U."/>
            <person name="Lilly W.W."/>
            <person name="Lindquist E."/>
            <person name="Lucas S."/>
            <person name="Magnuson J.K."/>
            <person name="Piumi F."/>
            <person name="Raudaskoski M."/>
            <person name="Salamov A."/>
            <person name="Schmutz J."/>
            <person name="Schwarze F.W.M.R."/>
            <person name="vanKuyk P.A."/>
            <person name="Horton J.S."/>
            <person name="Grigoriev I.V."/>
            <person name="Woesten H.A.B."/>
        </authorList>
    </citation>
    <scope>NUCLEOTIDE SEQUENCE [LARGE SCALE GENOMIC DNA]</scope>
    <source>
        <strain evidence="5">H4-8 / FGSC 9210</strain>
    </source>
</reference>
<protein>
    <recommendedName>
        <fullName evidence="6">Acetyl-CoA synthetase-like protein</fullName>
    </recommendedName>
</protein>
<dbReference type="OMA" id="ERIMAWC"/>
<feature type="domain" description="AMP-binding enzyme C-terminal" evidence="3">
    <location>
        <begin position="454"/>
        <end position="540"/>
    </location>
</feature>
<feature type="domain" description="AMP-dependent synthetase/ligase" evidence="2">
    <location>
        <begin position="54"/>
        <end position="404"/>
    </location>
</feature>
<dbReference type="Pfam" id="PF13193">
    <property type="entry name" value="AMP-binding_C"/>
    <property type="match status" value="1"/>
</dbReference>
<dbReference type="InterPro" id="IPR042099">
    <property type="entry name" value="ANL_N_sf"/>
</dbReference>
<dbReference type="PANTHER" id="PTHR24096:SF422">
    <property type="entry name" value="BCDNA.GH02901"/>
    <property type="match status" value="1"/>
</dbReference>
<evidence type="ECO:0000313" key="5">
    <source>
        <dbReference type="Proteomes" id="UP000007431"/>
    </source>
</evidence>
<sequence>MASPTAEVIEFCSAYPSRLPRIPDDLTIPQFFLDHDMPERPKVPHSVPWFVEDRTGKGITYPEVRKRTLALANALHSEFGIHYLIAVWAVHKLGAVVTPANPAYTTDELVYQLQTAKATAIVAHSDFLATALDAARAAGLPAERIARFSNAASRPSPVKTIDELVAMGASKPQGYQERKLRPGEGKTKVAFLSFSSGTTGRPKAVVIPHSAVISNVLQMATHNDIANPNQTRIKVGDKTLAVLPMYRTCTLASTHFFLFCGITLVVVPKFSLVDWLDSIERHKITHMWYVLRFAIAHCHPAAQGRDYSHVRFIMSGAAPLSAELLNQTSKLMPNATVGQGYGLTETSTTISMVPPSQKIGTPGASGMIIDGTTVRILKPDGTYAKEGELGEILVRAPSNALGYLNNEQATKETFLPGGWVRTGDEGYVKDHEIYVVDRLKELIKVRGFQVAPAELEGHLLQHPAVADACVVGVPDEYSGEVPLAFVVLHESYKGKVTGGAALEELKADIAKHVADNKAAYKRLAGGVVMIDAIPKNPSGKILRRLLRDRAKAERAAVPLKARL</sequence>
<dbReference type="GO" id="GO:0016405">
    <property type="term" value="F:CoA-ligase activity"/>
    <property type="evidence" value="ECO:0007669"/>
    <property type="project" value="TreeGrafter"/>
</dbReference>
<dbReference type="eggNOG" id="KOG1176">
    <property type="taxonomic scope" value="Eukaryota"/>
</dbReference>
<dbReference type="HOGENOM" id="CLU_000022_59_2_1"/>